<dbReference type="GO" id="GO:0000160">
    <property type="term" value="P:phosphorelay signal transduction system"/>
    <property type="evidence" value="ECO:0007669"/>
    <property type="project" value="InterPro"/>
</dbReference>
<evidence type="ECO:0000256" key="1">
    <source>
        <dbReference type="ARBA" id="ARBA00023125"/>
    </source>
</evidence>
<dbReference type="InterPro" id="IPR001867">
    <property type="entry name" value="OmpR/PhoB-type_DNA-bd"/>
</dbReference>
<keyword evidence="1 2" id="KW-0238">DNA-binding</keyword>
<name>A0A2D1QL19_AERSA</name>
<organism evidence="4 5">
    <name type="scientific">Aeromonas salmonicida subsp. pectinolytica 34mel</name>
    <dbReference type="NCBI Taxonomy" id="1324960"/>
    <lineage>
        <taxon>Bacteria</taxon>
        <taxon>Pseudomonadati</taxon>
        <taxon>Pseudomonadota</taxon>
        <taxon>Gammaproteobacteria</taxon>
        <taxon>Aeromonadales</taxon>
        <taxon>Aeromonadaceae</taxon>
        <taxon>Aeromonas</taxon>
    </lineage>
</organism>
<evidence type="ECO:0000256" key="2">
    <source>
        <dbReference type="PROSITE-ProRule" id="PRU01091"/>
    </source>
</evidence>
<dbReference type="GO" id="GO:0003677">
    <property type="term" value="F:DNA binding"/>
    <property type="evidence" value="ECO:0007669"/>
    <property type="project" value="UniProtKB-UniRule"/>
</dbReference>
<dbReference type="GO" id="GO:0006355">
    <property type="term" value="P:regulation of DNA-templated transcription"/>
    <property type="evidence" value="ECO:0007669"/>
    <property type="project" value="InterPro"/>
</dbReference>
<dbReference type="OrthoDB" id="1971692at2"/>
<dbReference type="PROSITE" id="PS51755">
    <property type="entry name" value="OMPR_PHOB"/>
    <property type="match status" value="1"/>
</dbReference>
<evidence type="ECO:0000313" key="4">
    <source>
        <dbReference type="EMBL" id="ATP10913.1"/>
    </source>
</evidence>
<dbReference type="Pfam" id="PF00486">
    <property type="entry name" value="Trans_reg_C"/>
    <property type="match status" value="1"/>
</dbReference>
<dbReference type="CDD" id="cd00383">
    <property type="entry name" value="trans_reg_C"/>
    <property type="match status" value="1"/>
</dbReference>
<dbReference type="Gene3D" id="1.10.10.10">
    <property type="entry name" value="Winged helix-like DNA-binding domain superfamily/Winged helix DNA-binding domain"/>
    <property type="match status" value="1"/>
</dbReference>
<accession>A0A2D1QL19</accession>
<gene>
    <name evidence="4" type="ORF">Asalp_38280</name>
</gene>
<feature type="DNA-binding region" description="OmpR/PhoB-type" evidence="2">
    <location>
        <begin position="1"/>
        <end position="81"/>
    </location>
</feature>
<dbReference type="InterPro" id="IPR016032">
    <property type="entry name" value="Sig_transdc_resp-reg_C-effctor"/>
</dbReference>
<dbReference type="InterPro" id="IPR036388">
    <property type="entry name" value="WH-like_DNA-bd_sf"/>
</dbReference>
<evidence type="ECO:0000313" key="5">
    <source>
        <dbReference type="Proteomes" id="UP000222916"/>
    </source>
</evidence>
<feature type="domain" description="OmpR/PhoB-type" evidence="3">
    <location>
        <begin position="1"/>
        <end position="81"/>
    </location>
</feature>
<dbReference type="SMART" id="SM00862">
    <property type="entry name" value="Trans_reg_C"/>
    <property type="match status" value="1"/>
</dbReference>
<evidence type="ECO:0000259" key="3">
    <source>
        <dbReference type="PROSITE" id="PS51755"/>
    </source>
</evidence>
<dbReference type="Proteomes" id="UP000222916">
    <property type="component" value="Chromosome"/>
</dbReference>
<dbReference type="SUPFAM" id="SSF46894">
    <property type="entry name" value="C-terminal effector domain of the bipartite response regulators"/>
    <property type="match status" value="1"/>
</dbReference>
<proteinExistence type="predicted"/>
<dbReference type="AlphaFoldDB" id="A0A2D1QL19"/>
<protein>
    <submittedName>
        <fullName evidence="4">HTH domain protein</fullName>
    </submittedName>
</protein>
<reference evidence="5" key="1">
    <citation type="journal article" date="2018" name="BMC Genomics">
        <title>The complete and fully assembled genome sequence of Aeromonas salmonicida subsp. pectinolytica and its comparative analysis with other Aeromonas species: investigation of the mobilome in environmental and pathogenic strains.</title>
        <authorList>
            <person name="Pfeiffer F."/>
            <person name="Zamora-Lagos M.A."/>
            <person name="Blettinger M."/>
            <person name="Yeroslaviz A."/>
            <person name="Dahl A."/>
            <person name="Gruber S."/>
            <person name="Habermann B.H."/>
        </authorList>
    </citation>
    <scope>NUCLEOTIDE SEQUENCE [LARGE SCALE GENOMIC DNA]</scope>
    <source>
        <strain evidence="5">34mel</strain>
    </source>
</reference>
<sequence length="87" mass="9885">MLCSQTIKMGSKEVSLLKYLAKNSGYVISKTELLHHVWPEQNVHENTVLVTLSGIRKIFRKAGLDCRCIVTIAKFGYIFYPRRGGVQ</sequence>
<dbReference type="EMBL" id="CP022426">
    <property type="protein sequence ID" value="ATP10913.1"/>
    <property type="molecule type" value="Genomic_DNA"/>
</dbReference>